<dbReference type="CDD" id="cd00130">
    <property type="entry name" value="PAS"/>
    <property type="match status" value="1"/>
</dbReference>
<organism evidence="2 3">
    <name type="scientific">Candidatus Edwardsbacteria bacterium GWF2_54_11</name>
    <dbReference type="NCBI Taxonomy" id="1817851"/>
    <lineage>
        <taxon>Bacteria</taxon>
        <taxon>Candidatus Edwardsiibacteriota</taxon>
    </lineage>
</organism>
<evidence type="ECO:0000313" key="3">
    <source>
        <dbReference type="Proteomes" id="UP000177230"/>
    </source>
</evidence>
<dbReference type="InterPro" id="IPR013656">
    <property type="entry name" value="PAS_4"/>
</dbReference>
<comment type="caution">
    <text evidence="2">The sequence shown here is derived from an EMBL/GenBank/DDBJ whole genome shotgun (WGS) entry which is preliminary data.</text>
</comment>
<dbReference type="CDD" id="cd00077">
    <property type="entry name" value="HDc"/>
    <property type="match status" value="1"/>
</dbReference>
<dbReference type="PROSITE" id="PS51832">
    <property type="entry name" value="HD_GYP"/>
    <property type="match status" value="1"/>
</dbReference>
<dbReference type="SUPFAM" id="SSF109604">
    <property type="entry name" value="HD-domain/PDEase-like"/>
    <property type="match status" value="1"/>
</dbReference>
<proteinExistence type="predicted"/>
<accession>A0A1F5RHM3</accession>
<dbReference type="PANTHER" id="PTHR45228:SF1">
    <property type="entry name" value="CYCLIC DI-GMP PHOSPHODIESTERASE TM_0186"/>
    <property type="match status" value="1"/>
</dbReference>
<dbReference type="EMBL" id="MFFM01000011">
    <property type="protein sequence ID" value="OGF13852.1"/>
    <property type="molecule type" value="Genomic_DNA"/>
</dbReference>
<protein>
    <recommendedName>
        <fullName evidence="1">HD-GYP domain-containing protein</fullName>
    </recommendedName>
</protein>
<feature type="domain" description="HD-GYP" evidence="1">
    <location>
        <begin position="136"/>
        <end position="333"/>
    </location>
</feature>
<gene>
    <name evidence="2" type="ORF">A2024_10400</name>
</gene>
<dbReference type="Pfam" id="PF13487">
    <property type="entry name" value="HD_5"/>
    <property type="match status" value="1"/>
</dbReference>
<dbReference type="SMART" id="SM00471">
    <property type="entry name" value="HDc"/>
    <property type="match status" value="1"/>
</dbReference>
<dbReference type="InterPro" id="IPR035965">
    <property type="entry name" value="PAS-like_dom_sf"/>
</dbReference>
<dbReference type="InterPro" id="IPR052020">
    <property type="entry name" value="Cyclic_di-GMP/3'3'-cGAMP_PDE"/>
</dbReference>
<dbReference type="Gene3D" id="3.30.450.20">
    <property type="entry name" value="PAS domain"/>
    <property type="match status" value="1"/>
</dbReference>
<dbReference type="Pfam" id="PF08448">
    <property type="entry name" value="PAS_4"/>
    <property type="match status" value="1"/>
</dbReference>
<dbReference type="AlphaFoldDB" id="A0A1F5RHM3"/>
<dbReference type="Proteomes" id="UP000177230">
    <property type="component" value="Unassembled WGS sequence"/>
</dbReference>
<dbReference type="PANTHER" id="PTHR45228">
    <property type="entry name" value="CYCLIC DI-GMP PHOSPHODIESTERASE TM_0186-RELATED"/>
    <property type="match status" value="1"/>
</dbReference>
<reference evidence="2 3" key="1">
    <citation type="journal article" date="2016" name="Nat. Commun.">
        <title>Thousands of microbial genomes shed light on interconnected biogeochemical processes in an aquifer system.</title>
        <authorList>
            <person name="Anantharaman K."/>
            <person name="Brown C.T."/>
            <person name="Hug L.A."/>
            <person name="Sharon I."/>
            <person name="Castelle C.J."/>
            <person name="Probst A.J."/>
            <person name="Thomas B.C."/>
            <person name="Singh A."/>
            <person name="Wilkins M.J."/>
            <person name="Karaoz U."/>
            <person name="Brodie E.L."/>
            <person name="Williams K.H."/>
            <person name="Hubbard S.S."/>
            <person name="Banfield J.F."/>
        </authorList>
    </citation>
    <scope>NUCLEOTIDE SEQUENCE [LARGE SCALE GENOMIC DNA]</scope>
</reference>
<name>A0A1F5RHM3_9BACT</name>
<dbReference type="InterPro" id="IPR000014">
    <property type="entry name" value="PAS"/>
</dbReference>
<evidence type="ECO:0000313" key="2">
    <source>
        <dbReference type="EMBL" id="OGF13852.1"/>
    </source>
</evidence>
<sequence>MLALDHDLRVVTANSSFYEVFKVKPEETLGQLVYDLGDRQWDIPRLREMLETILAQQTTFDDYEVEHDFAAIGQRVMLLNARLIRRPSGVEQIILLAIEDITDRRWAERVLQRHGIELESEIAKKASALQNALQRIEQTTLDTIHRLAKAAEFKDQDTGAHIVRVSHYAAAIARRMGQPQSFADMCLYAVPMHDIGKIGIPDHILQKPGKLNEEEVQKMREHPMIGAAILSGSDSQVLRIAEDVSLTHHERWDGSGYPRGLHNEAIPLVGRITAVVDVFDALCFHRPYREAVPVEQAMKMVQDDRGHAFDPAVVDAFMASKEAIMAIGDRFVDVCQPGFKRGIYKWVAPQTANGANNTDN</sequence>
<dbReference type="SUPFAM" id="SSF55785">
    <property type="entry name" value="PYP-like sensor domain (PAS domain)"/>
    <property type="match status" value="1"/>
</dbReference>
<dbReference type="Gene3D" id="1.10.3210.10">
    <property type="entry name" value="Hypothetical protein af1432"/>
    <property type="match status" value="1"/>
</dbReference>
<dbReference type="InterPro" id="IPR003607">
    <property type="entry name" value="HD/PDEase_dom"/>
</dbReference>
<evidence type="ECO:0000259" key="1">
    <source>
        <dbReference type="PROSITE" id="PS51832"/>
    </source>
</evidence>
<dbReference type="InterPro" id="IPR037522">
    <property type="entry name" value="HD_GYP_dom"/>
</dbReference>